<feature type="domain" description="Tyrosine specific protein phosphatases" evidence="5">
    <location>
        <begin position="109"/>
        <end position="153"/>
    </location>
</feature>
<proteinExistence type="predicted"/>
<sequence length="206" mass="23680">MKEAMLNPYEYHPERGLYYHEISEGLLVGTQPRLPHDIDVLQHEAAVTTVLNLQEDRDLEYWGVNIWDLEQRCRELSINLVRSPAKDFDPHSLRKMLPACCAEIDAALENDGRVYVHCTAGLGRSPAAAIAYLYWFRNMELDDAYEHLTSQRPCGPKRDSIRGATYDLMKGGAWETFSELPPHHYATLTVEERAHVQQCVRSCRHN</sequence>
<dbReference type="PROSITE" id="PS50054">
    <property type="entry name" value="TYR_PHOSPHATASE_DUAL"/>
    <property type="match status" value="1"/>
</dbReference>
<dbReference type="PANTHER" id="PTHR46642:SF2">
    <property type="entry name" value="PHOSPHOGLUCAN PHOSPHATASE LSF2, CHLOROPLASTIC"/>
    <property type="match status" value="1"/>
</dbReference>
<evidence type="ECO:0000256" key="2">
    <source>
        <dbReference type="ARBA" id="ARBA00022912"/>
    </source>
</evidence>
<dbReference type="PROSITE" id="PS50056">
    <property type="entry name" value="TYR_PHOSPHATASE_2"/>
    <property type="match status" value="1"/>
</dbReference>
<keyword evidence="1" id="KW-0378">Hydrolase</keyword>
<feature type="domain" description="Tyrosine-protein phosphatase" evidence="4">
    <location>
        <begin position="18"/>
        <end position="174"/>
    </location>
</feature>
<dbReference type="Pfam" id="PF00782">
    <property type="entry name" value="DSPc"/>
    <property type="match status" value="1"/>
</dbReference>
<name>A0AAE0FPP6_9CHLO</name>
<dbReference type="InterPro" id="IPR045204">
    <property type="entry name" value="DSP_laforin-like"/>
</dbReference>
<dbReference type="GO" id="GO:0009507">
    <property type="term" value="C:chloroplast"/>
    <property type="evidence" value="ECO:0007669"/>
    <property type="project" value="TreeGrafter"/>
</dbReference>
<evidence type="ECO:0000313" key="7">
    <source>
        <dbReference type="Proteomes" id="UP001190700"/>
    </source>
</evidence>
<dbReference type="GO" id="GO:0019203">
    <property type="term" value="F:carbohydrate phosphatase activity"/>
    <property type="evidence" value="ECO:0007669"/>
    <property type="project" value="InterPro"/>
</dbReference>
<gene>
    <name evidence="6" type="ORF">CYMTET_27795</name>
</gene>
<dbReference type="PANTHER" id="PTHR46642">
    <property type="entry name" value="DUAL SPECIFICITY PHOSPHATASE, SUBGROUP, CATALYTIC DOMAIN"/>
    <property type="match status" value="1"/>
</dbReference>
<evidence type="ECO:0000313" key="6">
    <source>
        <dbReference type="EMBL" id="KAK3263398.1"/>
    </source>
</evidence>
<dbReference type="SMART" id="SM00195">
    <property type="entry name" value="DSPc"/>
    <property type="match status" value="1"/>
</dbReference>
<keyword evidence="7" id="KW-1185">Reference proteome</keyword>
<dbReference type="InterPro" id="IPR052832">
    <property type="entry name" value="Starch-Glucan_Phosphatase"/>
</dbReference>
<dbReference type="InterPro" id="IPR000387">
    <property type="entry name" value="Tyr_Pase_dom"/>
</dbReference>
<dbReference type="InterPro" id="IPR016130">
    <property type="entry name" value="Tyr_Pase_AS"/>
</dbReference>
<comment type="caution">
    <text evidence="6">The sequence shown here is derived from an EMBL/GenBank/DDBJ whole genome shotgun (WGS) entry which is preliminary data.</text>
</comment>
<dbReference type="CDD" id="cd14526">
    <property type="entry name" value="DSP_laforin-like"/>
    <property type="match status" value="1"/>
</dbReference>
<dbReference type="PROSITE" id="PS00383">
    <property type="entry name" value="TYR_PHOSPHATASE_1"/>
    <property type="match status" value="1"/>
</dbReference>
<reference evidence="6 7" key="1">
    <citation type="journal article" date="2015" name="Genome Biol. Evol.">
        <title>Comparative Genomics of a Bacterivorous Green Alga Reveals Evolutionary Causalities and Consequences of Phago-Mixotrophic Mode of Nutrition.</title>
        <authorList>
            <person name="Burns J.A."/>
            <person name="Paasch A."/>
            <person name="Narechania A."/>
            <person name="Kim E."/>
        </authorList>
    </citation>
    <scope>NUCLEOTIDE SEQUENCE [LARGE SCALE GENOMIC DNA]</scope>
    <source>
        <strain evidence="6 7">PLY_AMNH</strain>
    </source>
</reference>
<dbReference type="EMBL" id="LGRX02015475">
    <property type="protein sequence ID" value="KAK3263398.1"/>
    <property type="molecule type" value="Genomic_DNA"/>
</dbReference>
<accession>A0AAE0FPP6</accession>
<evidence type="ECO:0000256" key="1">
    <source>
        <dbReference type="ARBA" id="ARBA00022801"/>
    </source>
</evidence>
<dbReference type="InterPro" id="IPR000340">
    <property type="entry name" value="Dual-sp_phosphatase_cat-dom"/>
</dbReference>
<keyword evidence="2" id="KW-0904">Protein phosphatase</keyword>
<dbReference type="GO" id="GO:0005983">
    <property type="term" value="P:starch catabolic process"/>
    <property type="evidence" value="ECO:0007669"/>
    <property type="project" value="TreeGrafter"/>
</dbReference>
<dbReference type="SUPFAM" id="SSF52799">
    <property type="entry name" value="(Phosphotyrosine protein) phosphatases II"/>
    <property type="match status" value="1"/>
</dbReference>
<dbReference type="InterPro" id="IPR020422">
    <property type="entry name" value="TYR_PHOSPHATASE_DUAL_dom"/>
</dbReference>
<protein>
    <submittedName>
        <fullName evidence="6">Uncharacterized protein</fullName>
    </submittedName>
</protein>
<dbReference type="GO" id="GO:0004721">
    <property type="term" value="F:phosphoprotein phosphatase activity"/>
    <property type="evidence" value="ECO:0007669"/>
    <property type="project" value="UniProtKB-KW"/>
</dbReference>
<dbReference type="Proteomes" id="UP001190700">
    <property type="component" value="Unassembled WGS sequence"/>
</dbReference>
<evidence type="ECO:0000259" key="5">
    <source>
        <dbReference type="PROSITE" id="PS50056"/>
    </source>
</evidence>
<dbReference type="GO" id="GO:2001070">
    <property type="term" value="F:starch binding"/>
    <property type="evidence" value="ECO:0007669"/>
    <property type="project" value="TreeGrafter"/>
</dbReference>
<keyword evidence="3" id="KW-0119">Carbohydrate metabolism</keyword>
<dbReference type="InterPro" id="IPR029021">
    <property type="entry name" value="Prot-tyrosine_phosphatase-like"/>
</dbReference>
<evidence type="ECO:0000256" key="3">
    <source>
        <dbReference type="ARBA" id="ARBA00023277"/>
    </source>
</evidence>
<organism evidence="6 7">
    <name type="scientific">Cymbomonas tetramitiformis</name>
    <dbReference type="NCBI Taxonomy" id="36881"/>
    <lineage>
        <taxon>Eukaryota</taxon>
        <taxon>Viridiplantae</taxon>
        <taxon>Chlorophyta</taxon>
        <taxon>Pyramimonadophyceae</taxon>
        <taxon>Pyramimonadales</taxon>
        <taxon>Pyramimonadaceae</taxon>
        <taxon>Cymbomonas</taxon>
    </lineage>
</organism>
<evidence type="ECO:0000259" key="4">
    <source>
        <dbReference type="PROSITE" id="PS50054"/>
    </source>
</evidence>
<dbReference type="AlphaFoldDB" id="A0AAE0FPP6"/>
<dbReference type="Gene3D" id="3.90.190.10">
    <property type="entry name" value="Protein tyrosine phosphatase superfamily"/>
    <property type="match status" value="1"/>
</dbReference>